<gene>
    <name evidence="2" type="ORF">C7C46_18955</name>
</gene>
<name>A0A2V4N7A3_9ACTN</name>
<dbReference type="AlphaFoldDB" id="A0A2V4N7A3"/>
<accession>A0A2V4N7A3</accession>
<evidence type="ECO:0000259" key="1">
    <source>
        <dbReference type="Pfam" id="PF13340"/>
    </source>
</evidence>
<sequence>MTRGDLSDAEWELVEPLLPLGERGPIPDLRRQLDAVMWRFRTGSPRRDVPER</sequence>
<dbReference type="OrthoDB" id="4546548at2"/>
<dbReference type="RefSeq" id="WP_146259135.1">
    <property type="nucleotide sequence ID" value="NZ_PYBW01000068.1"/>
</dbReference>
<dbReference type="InterPro" id="IPR025161">
    <property type="entry name" value="IS402-like_dom"/>
</dbReference>
<feature type="non-terminal residue" evidence="2">
    <location>
        <position position="52"/>
    </location>
</feature>
<comment type="caution">
    <text evidence="2">The sequence shown here is derived from an EMBL/GenBank/DDBJ whole genome shotgun (WGS) entry which is preliminary data.</text>
</comment>
<evidence type="ECO:0000313" key="2">
    <source>
        <dbReference type="EMBL" id="PYC77356.1"/>
    </source>
</evidence>
<feature type="domain" description="Insertion element IS402-like" evidence="1">
    <location>
        <begin position="6"/>
        <end position="52"/>
    </location>
</feature>
<protein>
    <submittedName>
        <fullName evidence="2">IS5/IS1182 family transposase</fullName>
    </submittedName>
</protein>
<reference evidence="2 3" key="1">
    <citation type="submission" date="2018-03" db="EMBL/GenBank/DDBJ databases">
        <title>Bioinformatic expansion and discovery of thiopeptide antibiotics.</title>
        <authorList>
            <person name="Schwalen C.J."/>
            <person name="Hudson G.A."/>
            <person name="Mitchell D.A."/>
        </authorList>
    </citation>
    <scope>NUCLEOTIDE SEQUENCE [LARGE SCALE GENOMIC DNA]</scope>
    <source>
        <strain evidence="2 3">ATCC 21389</strain>
    </source>
</reference>
<dbReference type="Proteomes" id="UP000248039">
    <property type="component" value="Unassembled WGS sequence"/>
</dbReference>
<evidence type="ECO:0000313" key="3">
    <source>
        <dbReference type="Proteomes" id="UP000248039"/>
    </source>
</evidence>
<dbReference type="Pfam" id="PF13340">
    <property type="entry name" value="DUF4096"/>
    <property type="match status" value="1"/>
</dbReference>
<dbReference type="EMBL" id="PYBW01000068">
    <property type="protein sequence ID" value="PYC77356.1"/>
    <property type="molecule type" value="Genomic_DNA"/>
</dbReference>
<keyword evidence="3" id="KW-1185">Reference proteome</keyword>
<organism evidence="2 3">
    <name type="scientific">Streptomyces tateyamensis</name>
    <dbReference type="NCBI Taxonomy" id="565073"/>
    <lineage>
        <taxon>Bacteria</taxon>
        <taxon>Bacillati</taxon>
        <taxon>Actinomycetota</taxon>
        <taxon>Actinomycetes</taxon>
        <taxon>Kitasatosporales</taxon>
        <taxon>Streptomycetaceae</taxon>
        <taxon>Streptomyces</taxon>
    </lineage>
</organism>
<proteinExistence type="predicted"/>